<feature type="compositionally biased region" description="Basic and acidic residues" evidence="1">
    <location>
        <begin position="158"/>
        <end position="181"/>
    </location>
</feature>
<evidence type="ECO:0000256" key="1">
    <source>
        <dbReference type="SAM" id="MobiDB-lite"/>
    </source>
</evidence>
<keyword evidence="5" id="KW-1185">Reference proteome</keyword>
<dbReference type="EMBL" id="KL142398">
    <property type="protein sequence ID" value="KDR70295.1"/>
    <property type="molecule type" value="Genomic_DNA"/>
</dbReference>
<evidence type="ECO:0000256" key="2">
    <source>
        <dbReference type="SAM" id="Phobius"/>
    </source>
</evidence>
<feature type="compositionally biased region" description="Acidic residues" evidence="1">
    <location>
        <begin position="229"/>
        <end position="240"/>
    </location>
</feature>
<organism evidence="4 5">
    <name type="scientific">Galerina marginata (strain CBS 339.88)</name>
    <dbReference type="NCBI Taxonomy" id="685588"/>
    <lineage>
        <taxon>Eukaryota</taxon>
        <taxon>Fungi</taxon>
        <taxon>Dikarya</taxon>
        <taxon>Basidiomycota</taxon>
        <taxon>Agaricomycotina</taxon>
        <taxon>Agaricomycetes</taxon>
        <taxon>Agaricomycetidae</taxon>
        <taxon>Agaricales</taxon>
        <taxon>Agaricineae</taxon>
        <taxon>Strophariaceae</taxon>
        <taxon>Galerina</taxon>
    </lineage>
</organism>
<dbReference type="AlphaFoldDB" id="A0A067SH72"/>
<dbReference type="OrthoDB" id="2527272at2759"/>
<feature type="transmembrane region" description="Helical" evidence="2">
    <location>
        <begin position="513"/>
        <end position="533"/>
    </location>
</feature>
<gene>
    <name evidence="4" type="ORF">GALMADRAFT_144954</name>
</gene>
<feature type="domain" description="CxC5 like cysteine cluster associated with KDZ" evidence="3">
    <location>
        <begin position="670"/>
        <end position="793"/>
    </location>
</feature>
<reference evidence="5" key="1">
    <citation type="journal article" date="2014" name="Proc. Natl. Acad. Sci. U.S.A.">
        <title>Extensive sampling of basidiomycete genomes demonstrates inadequacy of the white-rot/brown-rot paradigm for wood decay fungi.</title>
        <authorList>
            <person name="Riley R."/>
            <person name="Salamov A.A."/>
            <person name="Brown D.W."/>
            <person name="Nagy L.G."/>
            <person name="Floudas D."/>
            <person name="Held B.W."/>
            <person name="Levasseur A."/>
            <person name="Lombard V."/>
            <person name="Morin E."/>
            <person name="Otillar R."/>
            <person name="Lindquist E.A."/>
            <person name="Sun H."/>
            <person name="LaButti K.M."/>
            <person name="Schmutz J."/>
            <person name="Jabbour D."/>
            <person name="Luo H."/>
            <person name="Baker S.E."/>
            <person name="Pisabarro A.G."/>
            <person name="Walton J.D."/>
            <person name="Blanchette R.A."/>
            <person name="Henrissat B."/>
            <person name="Martin F."/>
            <person name="Cullen D."/>
            <person name="Hibbett D.S."/>
            <person name="Grigoriev I.V."/>
        </authorList>
    </citation>
    <scope>NUCLEOTIDE SEQUENCE [LARGE SCALE GENOMIC DNA]</scope>
    <source>
        <strain evidence="5">CBS 339.88</strain>
    </source>
</reference>
<sequence length="926" mass="101008">MTPRFEPYPPPLIPRHRLRDTAAPAAKTTAKSAKADAKKAAADSLTLTQKILCDSGVPIAPPAKPIKESIQDNVSAYAFYYFLFVPNAPLAKPIEELGGDKISADIPTAPSVKPVEESVRDNISVPRNNTEDTPVVSAPNPVKSFIREQVTEVSDEDKDSKDNKVKDKGKARDLGGDKETSDSMTESDSDSEGQGKNESGENSDENSDKDSDEENGEESDEDKDKVESADAEDNNEDGGDGQDIVIQVDVDVAVEVAKSFATVSASATASAPAALALSASMVNTIEETPGDDMDVTLEDLQGASRITDYTIFVYDAIWTLLGSFDEITSVDGDEEITWETENNKPILRILLSNYTLPGVLSTNTGSSAVSGLSTTFGSGASLSVQSSASVQPQQSGPKPRHILSAELLEFARGLKYDKYHFEDLNKWIEKGGTLAKRKKVVVAVSTEYGPSNVLKSSKTAVPKKTSKANTAKSTRNRNSLEFWLVFMLCGCLDSYFGNLITLVYLLAHSALSFHFALLFWAMLSIPCVTASLPTAPFPDIDFKDFSNFIIGNFGQQISLPTVIMVLLSMTNNTELLSLHFKQDATGSKATSWIKCLARAIIDQLGDDKAETLFSGSELSMFTTATAKNSDVTSLSLKLSQFSQLLGLYPYNDKDKFMGTLQHTSHSEIQPALLICPKSSVCLTKGCGHCFFKQNTDTKNIPKVTLIKGTEVFKNVQLLSGVCNTCETIYYADHERTPAVEGTEATQFFLNSANYLKVGQKLWVDRQFSKAVMSGMYNLHTSASAWANYFNDTYGNDSVTLSRRQVWAAFVQESTRQASDLSGVDFIIQDVASIEEVTEKAFEILGNDGLIQPAKGHACAECSQPYRATSDATATGAPPDPNNTTALPDPNNILRIPRLYRQIQIIMLRIPLLHRQIQAIMLRMQFQ</sequence>
<dbReference type="InterPro" id="IPR041539">
    <property type="entry name" value="CxC5"/>
</dbReference>
<evidence type="ECO:0000313" key="4">
    <source>
        <dbReference type="EMBL" id="KDR70295.1"/>
    </source>
</evidence>
<protein>
    <recommendedName>
        <fullName evidence="3">CxC5 like cysteine cluster associated with KDZ domain-containing protein</fullName>
    </recommendedName>
</protein>
<dbReference type="Proteomes" id="UP000027222">
    <property type="component" value="Unassembled WGS sequence"/>
</dbReference>
<evidence type="ECO:0000259" key="3">
    <source>
        <dbReference type="Pfam" id="PF18718"/>
    </source>
</evidence>
<feature type="region of interest" description="Disordered" evidence="1">
    <location>
        <begin position="108"/>
        <end position="243"/>
    </location>
</feature>
<feature type="compositionally biased region" description="Acidic residues" evidence="1">
    <location>
        <begin position="201"/>
        <end position="221"/>
    </location>
</feature>
<dbReference type="HOGENOM" id="CLU_004966_6_0_1"/>
<feature type="transmembrane region" description="Helical" evidence="2">
    <location>
        <begin position="482"/>
        <end position="506"/>
    </location>
</feature>
<feature type="compositionally biased region" description="Pro residues" evidence="1">
    <location>
        <begin position="1"/>
        <end position="13"/>
    </location>
</feature>
<feature type="region of interest" description="Disordered" evidence="1">
    <location>
        <begin position="868"/>
        <end position="888"/>
    </location>
</feature>
<keyword evidence="2" id="KW-0812">Transmembrane</keyword>
<dbReference type="Pfam" id="PF18718">
    <property type="entry name" value="CxC5"/>
    <property type="match status" value="1"/>
</dbReference>
<keyword evidence="2" id="KW-0472">Membrane</keyword>
<keyword evidence="2" id="KW-1133">Transmembrane helix</keyword>
<dbReference type="STRING" id="685588.A0A067SH72"/>
<accession>A0A067SH72</accession>
<feature type="compositionally biased region" description="Low complexity" evidence="1">
    <location>
        <begin position="21"/>
        <end position="32"/>
    </location>
</feature>
<evidence type="ECO:0000313" key="5">
    <source>
        <dbReference type="Proteomes" id="UP000027222"/>
    </source>
</evidence>
<proteinExistence type="predicted"/>
<name>A0A067SH72_GALM3</name>
<feature type="region of interest" description="Disordered" evidence="1">
    <location>
        <begin position="1"/>
        <end position="35"/>
    </location>
</feature>